<dbReference type="Proteomes" id="UP001168972">
    <property type="component" value="Unassembled WGS sequence"/>
</dbReference>
<gene>
    <name evidence="1" type="ORF">PV327_006936</name>
</gene>
<evidence type="ECO:0000313" key="2">
    <source>
        <dbReference type="Proteomes" id="UP001168972"/>
    </source>
</evidence>
<name>A0AA39F5G4_MICHY</name>
<protein>
    <submittedName>
        <fullName evidence="1">Uncharacterized protein</fullName>
    </submittedName>
</protein>
<sequence length="87" mass="10008">MSLGRYLCINNGPGNQPYVWEYDVGESSQFNQGQSFIPRSNTSGRRNFQNTLMERYNHMISTFERTFMIVEVQISIAMSSVGWTSTI</sequence>
<reference evidence="1" key="2">
    <citation type="submission" date="2023-03" db="EMBL/GenBank/DDBJ databases">
        <authorList>
            <person name="Inwood S.N."/>
            <person name="Skelly J.G."/>
            <person name="Guhlin J."/>
            <person name="Harrop T.W.R."/>
            <person name="Goldson S.G."/>
            <person name="Dearden P.K."/>
        </authorList>
    </citation>
    <scope>NUCLEOTIDE SEQUENCE</scope>
    <source>
        <strain evidence="1">Lincoln</strain>
        <tissue evidence="1">Whole body</tissue>
    </source>
</reference>
<evidence type="ECO:0000313" key="1">
    <source>
        <dbReference type="EMBL" id="KAK0163231.1"/>
    </source>
</evidence>
<accession>A0AA39F5G4</accession>
<dbReference type="EMBL" id="JAQQBR010001833">
    <property type="protein sequence ID" value="KAK0163231.1"/>
    <property type="molecule type" value="Genomic_DNA"/>
</dbReference>
<proteinExistence type="predicted"/>
<comment type="caution">
    <text evidence="1">The sequence shown here is derived from an EMBL/GenBank/DDBJ whole genome shotgun (WGS) entry which is preliminary data.</text>
</comment>
<organism evidence="1 2">
    <name type="scientific">Microctonus hyperodae</name>
    <name type="common">Parasitoid wasp</name>
    <dbReference type="NCBI Taxonomy" id="165561"/>
    <lineage>
        <taxon>Eukaryota</taxon>
        <taxon>Metazoa</taxon>
        <taxon>Ecdysozoa</taxon>
        <taxon>Arthropoda</taxon>
        <taxon>Hexapoda</taxon>
        <taxon>Insecta</taxon>
        <taxon>Pterygota</taxon>
        <taxon>Neoptera</taxon>
        <taxon>Endopterygota</taxon>
        <taxon>Hymenoptera</taxon>
        <taxon>Apocrita</taxon>
        <taxon>Ichneumonoidea</taxon>
        <taxon>Braconidae</taxon>
        <taxon>Euphorinae</taxon>
        <taxon>Microctonus</taxon>
    </lineage>
</organism>
<keyword evidence="2" id="KW-1185">Reference proteome</keyword>
<dbReference type="AlphaFoldDB" id="A0AA39F5G4"/>
<reference evidence="1" key="1">
    <citation type="journal article" date="2023" name="bioRxiv">
        <title>Scaffold-level genome assemblies of two parasitoid biocontrol wasps reveal the parthenogenesis mechanism and an associated novel virus.</title>
        <authorList>
            <person name="Inwood S."/>
            <person name="Skelly J."/>
            <person name="Guhlin J."/>
            <person name="Harrop T."/>
            <person name="Goldson S."/>
            <person name="Dearden P."/>
        </authorList>
    </citation>
    <scope>NUCLEOTIDE SEQUENCE</scope>
    <source>
        <strain evidence="1">Lincoln</strain>
        <tissue evidence="1">Whole body</tissue>
    </source>
</reference>